<dbReference type="Pfam" id="PF08202">
    <property type="entry name" value="MIS13"/>
    <property type="match status" value="1"/>
</dbReference>
<feature type="compositionally biased region" description="Basic residues" evidence="1">
    <location>
        <begin position="1"/>
        <end position="14"/>
    </location>
</feature>
<evidence type="ECO:0000256" key="1">
    <source>
        <dbReference type="SAM" id="MobiDB-lite"/>
    </source>
</evidence>
<dbReference type="GO" id="GO:0000444">
    <property type="term" value="C:MIS12/MIND type complex"/>
    <property type="evidence" value="ECO:0007669"/>
    <property type="project" value="InterPro"/>
</dbReference>
<proteinExistence type="predicted"/>
<dbReference type="AlphaFoldDB" id="A0A1E4T3N9"/>
<keyword evidence="3" id="KW-1185">Reference proteome</keyword>
<accession>A0A1E4T3N9</accession>
<reference evidence="3" key="1">
    <citation type="submission" date="2016-04" db="EMBL/GenBank/DDBJ databases">
        <title>Comparative genomics of biotechnologically important yeasts.</title>
        <authorList>
            <consortium name="DOE Joint Genome Institute"/>
            <person name="Riley R."/>
            <person name="Haridas S."/>
            <person name="Wolfe K.H."/>
            <person name="Lopes M.R."/>
            <person name="Hittinger C.T."/>
            <person name="Goker M."/>
            <person name="Salamov A."/>
            <person name="Wisecaver J."/>
            <person name="Long T.M."/>
            <person name="Aerts A.L."/>
            <person name="Barry K."/>
            <person name="Choi C."/>
            <person name="Clum A."/>
            <person name="Coughlan A.Y."/>
            <person name="Deshpande S."/>
            <person name="Douglass A.P."/>
            <person name="Hanson S.J."/>
            <person name="Klenk H.-P."/>
            <person name="Labutti K."/>
            <person name="Lapidus A."/>
            <person name="Lindquist E."/>
            <person name="Lipzen A."/>
            <person name="Meier-Kolthoff J.P."/>
            <person name="Ohm R.A."/>
            <person name="Otillar R.P."/>
            <person name="Pangilinan J."/>
            <person name="Peng Y."/>
            <person name="Rokas A."/>
            <person name="Rosa C.A."/>
            <person name="Scheuner C."/>
            <person name="Sibirny A.A."/>
            <person name="Slot J.C."/>
            <person name="Stielow J.B."/>
            <person name="Sun H."/>
            <person name="Kurtzman C.P."/>
            <person name="Blackwell M."/>
            <person name="Grigoriev I.V."/>
            <person name="Jeffries T.W."/>
        </authorList>
    </citation>
    <scope>NUCLEOTIDE SEQUENCE [LARGE SCALE GENOMIC DNA]</scope>
    <source>
        <strain evidence="3">NRRL YB-2248</strain>
    </source>
</reference>
<dbReference type="OrthoDB" id="3364649at2759"/>
<feature type="region of interest" description="Disordered" evidence="1">
    <location>
        <begin position="182"/>
        <end position="282"/>
    </location>
</feature>
<feature type="compositionally biased region" description="Basic and acidic residues" evidence="1">
    <location>
        <begin position="346"/>
        <end position="364"/>
    </location>
</feature>
<feature type="compositionally biased region" description="Low complexity" evidence="1">
    <location>
        <begin position="194"/>
        <end position="264"/>
    </location>
</feature>
<feature type="compositionally biased region" description="Acidic residues" evidence="1">
    <location>
        <begin position="272"/>
        <end position="282"/>
    </location>
</feature>
<feature type="compositionally biased region" description="Low complexity" evidence="1">
    <location>
        <begin position="15"/>
        <end position="96"/>
    </location>
</feature>
<gene>
    <name evidence="2" type="ORF">CANARDRAFT_22263</name>
</gene>
<dbReference type="STRING" id="983967.A0A1E4T3N9"/>
<name>A0A1E4T3N9_9ASCO</name>
<dbReference type="Proteomes" id="UP000094801">
    <property type="component" value="Unassembled WGS sequence"/>
</dbReference>
<dbReference type="GO" id="GO:0051301">
    <property type="term" value="P:cell division"/>
    <property type="evidence" value="ECO:0007669"/>
    <property type="project" value="InterPro"/>
</dbReference>
<organism evidence="2 3">
    <name type="scientific">[Candida] arabinofermentans NRRL YB-2248</name>
    <dbReference type="NCBI Taxonomy" id="983967"/>
    <lineage>
        <taxon>Eukaryota</taxon>
        <taxon>Fungi</taxon>
        <taxon>Dikarya</taxon>
        <taxon>Ascomycota</taxon>
        <taxon>Saccharomycotina</taxon>
        <taxon>Pichiomycetes</taxon>
        <taxon>Pichiales</taxon>
        <taxon>Pichiaceae</taxon>
        <taxon>Ogataea</taxon>
        <taxon>Ogataea/Candida clade</taxon>
    </lineage>
</organism>
<sequence length="726" mass="81345">MSSKSSKSKQKNKSKNLISSAASPASRTRSIVSPISNSNSKSTTTTTTSVKKSSILGQLNNNRKLSNLNLKRSVSNSNNNHDIITKNKINNNNNGNGNNGGEFETDDDGFIFKRGSQLSQLSQKSIFDSSDDDNDHHHDDRSSNNQRTIDNDVIPIDSKLTSKKRTRNVAEVIDLNTSMNEVEEDVKPIRKSTKPSSTTTTTKKTDSISVTTKKQKQKPSTSTSTAKISKPSTSSSTSTSATKKSKPSTSTSTTATKKSNKPSTQVRSTLLDELEDPDIDTTVEADDINAKVFSMGSPIKTTTKKTVKSQPKEKLPLKSKSKSKSKSKAEPSVESIIEPQSKKRKVIPDQKSIKKSSNKKENTTKRNTSQNKKDTTSSIIKPKESKSKLSHLKEQLKSKPKSMDENEFFSKYNIKQITTKMPLNFTPSKNATPNNSNTSILRRSSLSNRGRRLSSVGNGFIAEPHNDIPLDELYKHFDSSLPDPHKMKQLLVWCSKRLIQDNDHINSSPSTGRRRSQRGDRAVAESIANIIKEEFVRDLVDGKINTSWYITDENNKDNHTNSTSINEIDQPIIVKPNPTNIANLKTLHQYEKKLDELTREENQWLESSKIRKFDKISKDKIEIVSNDLYNIVDDRIDKILKALDEIELLKAKLDKKNLIRIIENLKLTVHKIKQSKNSITGLVESKIEAISTKLKQLTDLDNDGNKINSIDLLRGFNQLENKRKKI</sequence>
<dbReference type="InterPro" id="IPR013218">
    <property type="entry name" value="Dsn1/Mis13"/>
</dbReference>
<protein>
    <recommendedName>
        <fullName evidence="4">Kinetochore protein mis13</fullName>
    </recommendedName>
</protein>
<evidence type="ECO:0000313" key="3">
    <source>
        <dbReference type="Proteomes" id="UP000094801"/>
    </source>
</evidence>
<feature type="region of interest" description="Disordered" evidence="1">
    <location>
        <begin position="1"/>
        <end position="109"/>
    </location>
</feature>
<dbReference type="GO" id="GO:0007059">
    <property type="term" value="P:chromosome segregation"/>
    <property type="evidence" value="ECO:0007669"/>
    <property type="project" value="InterPro"/>
</dbReference>
<evidence type="ECO:0000313" key="2">
    <source>
        <dbReference type="EMBL" id="ODV86369.1"/>
    </source>
</evidence>
<feature type="compositionally biased region" description="Basic and acidic residues" evidence="1">
    <location>
        <begin position="371"/>
        <end position="403"/>
    </location>
</feature>
<feature type="region of interest" description="Disordered" evidence="1">
    <location>
        <begin position="302"/>
        <end position="403"/>
    </location>
</feature>
<dbReference type="PANTHER" id="PTHR14778:SF2">
    <property type="entry name" value="KINETOCHORE-ASSOCIATED PROTEIN DSN1 HOMOLOG"/>
    <property type="match status" value="1"/>
</dbReference>
<evidence type="ECO:0008006" key="4">
    <source>
        <dbReference type="Google" id="ProtNLM"/>
    </source>
</evidence>
<dbReference type="PANTHER" id="PTHR14778">
    <property type="entry name" value="KINETOCHORE-ASSOCIATED PROTEIN DSN1 HOMOLOG"/>
    <property type="match status" value="1"/>
</dbReference>
<feature type="compositionally biased region" description="Basic residues" evidence="1">
    <location>
        <begin position="317"/>
        <end position="326"/>
    </location>
</feature>
<dbReference type="EMBL" id="KV453850">
    <property type="protein sequence ID" value="ODV86369.1"/>
    <property type="molecule type" value="Genomic_DNA"/>
</dbReference>
<feature type="region of interest" description="Disordered" evidence="1">
    <location>
        <begin position="126"/>
        <end position="155"/>
    </location>
</feature>